<evidence type="ECO:0000256" key="1">
    <source>
        <dbReference type="SAM" id="MobiDB-lite"/>
    </source>
</evidence>
<dbReference type="Pfam" id="PF13413">
    <property type="entry name" value="HTH_25"/>
    <property type="match status" value="1"/>
</dbReference>
<feature type="compositionally biased region" description="Low complexity" evidence="1">
    <location>
        <begin position="87"/>
        <end position="101"/>
    </location>
</feature>
<dbReference type="InterPro" id="IPR050400">
    <property type="entry name" value="Bact_Cytoskel_RodZ"/>
</dbReference>
<comment type="caution">
    <text evidence="4">The sequence shown here is derived from an EMBL/GenBank/DDBJ whole genome shotgun (WGS) entry which is preliminary data.</text>
</comment>
<dbReference type="EMBL" id="BOVJ01000124">
    <property type="protein sequence ID" value="GIQ65202.1"/>
    <property type="molecule type" value="Genomic_DNA"/>
</dbReference>
<proteinExistence type="predicted"/>
<sequence>MSELGAELRRARLERGLTLDDVQDSTKIRKRYLEAIEEGNYNVLPGNFYVRAFVKNYCEAVGLDADQILSQYGKEIPSASLETETEPSIAARPPRRSQPSQRSERFGKVGFSVLMWSFLILILILVYVFAIRKDSPPPKTADNNTSITDEVRPPSDNGTDQTAGEGRGTGTDTQGTGETAEPETEPEKPATTVTFREKEGNIDHYDVAPAGDHKLEIVVTNGQSWIEVREERKGGKARISKTVDPDNTLTYDLDKPLYVNVGRADNVEIKIDDIVVDDGNRPNSKK</sequence>
<keyword evidence="2" id="KW-0812">Transmembrane</keyword>
<organism evidence="4 5">
    <name type="scientific">Paenibacillus cisolokensis</name>
    <dbReference type="NCBI Taxonomy" id="1658519"/>
    <lineage>
        <taxon>Bacteria</taxon>
        <taxon>Bacillati</taxon>
        <taxon>Bacillota</taxon>
        <taxon>Bacilli</taxon>
        <taxon>Bacillales</taxon>
        <taxon>Paenibacillaceae</taxon>
        <taxon>Paenibacillus</taxon>
    </lineage>
</organism>
<gene>
    <name evidence="4" type="primary">ymfM</name>
    <name evidence="4" type="ORF">PACILC2_37700</name>
</gene>
<keyword evidence="2" id="KW-1133">Transmembrane helix</keyword>
<evidence type="ECO:0000313" key="5">
    <source>
        <dbReference type="Proteomes" id="UP000680304"/>
    </source>
</evidence>
<dbReference type="RefSeq" id="WP_213529699.1">
    <property type="nucleotide sequence ID" value="NZ_BOVJ01000124.1"/>
</dbReference>
<dbReference type="Proteomes" id="UP000680304">
    <property type="component" value="Unassembled WGS sequence"/>
</dbReference>
<feature type="domain" description="HTH cro/C1-type" evidence="3">
    <location>
        <begin position="7"/>
        <end position="63"/>
    </location>
</feature>
<dbReference type="InterPro" id="IPR010982">
    <property type="entry name" value="Lambda_DNA-bd_dom_sf"/>
</dbReference>
<evidence type="ECO:0000259" key="3">
    <source>
        <dbReference type="SMART" id="SM00530"/>
    </source>
</evidence>
<dbReference type="SUPFAM" id="SSF47413">
    <property type="entry name" value="lambda repressor-like DNA-binding domains"/>
    <property type="match status" value="1"/>
</dbReference>
<feature type="region of interest" description="Disordered" evidence="1">
    <location>
        <begin position="137"/>
        <end position="207"/>
    </location>
</feature>
<dbReference type="InterPro" id="IPR001387">
    <property type="entry name" value="Cro/C1-type_HTH"/>
</dbReference>
<accession>A0ABQ4NAK0</accession>
<dbReference type="PANTHER" id="PTHR34475:SF1">
    <property type="entry name" value="CYTOSKELETON PROTEIN RODZ"/>
    <property type="match status" value="1"/>
</dbReference>
<dbReference type="Pfam" id="PF13464">
    <property type="entry name" value="RodZ_C"/>
    <property type="match status" value="1"/>
</dbReference>
<keyword evidence="2" id="KW-0472">Membrane</keyword>
<protein>
    <submittedName>
        <fullName evidence="4">Membrane protein YmfM</fullName>
    </submittedName>
</protein>
<feature type="compositionally biased region" description="Low complexity" evidence="1">
    <location>
        <begin position="170"/>
        <end position="179"/>
    </location>
</feature>
<dbReference type="PANTHER" id="PTHR34475">
    <property type="match status" value="1"/>
</dbReference>
<dbReference type="CDD" id="cd00093">
    <property type="entry name" value="HTH_XRE"/>
    <property type="match status" value="1"/>
</dbReference>
<feature type="compositionally biased region" description="Basic and acidic residues" evidence="1">
    <location>
        <begin position="195"/>
        <end position="207"/>
    </location>
</feature>
<dbReference type="Gene3D" id="1.10.260.40">
    <property type="entry name" value="lambda repressor-like DNA-binding domains"/>
    <property type="match status" value="1"/>
</dbReference>
<evidence type="ECO:0000313" key="4">
    <source>
        <dbReference type="EMBL" id="GIQ65202.1"/>
    </source>
</evidence>
<dbReference type="SMART" id="SM00530">
    <property type="entry name" value="HTH_XRE"/>
    <property type="match status" value="1"/>
</dbReference>
<dbReference type="InterPro" id="IPR025194">
    <property type="entry name" value="RodZ-like_C"/>
</dbReference>
<evidence type="ECO:0000256" key="2">
    <source>
        <dbReference type="SAM" id="Phobius"/>
    </source>
</evidence>
<feature type="region of interest" description="Disordered" evidence="1">
    <location>
        <begin position="79"/>
        <end position="103"/>
    </location>
</feature>
<reference evidence="4 5" key="1">
    <citation type="submission" date="2021-04" db="EMBL/GenBank/DDBJ databases">
        <title>Draft genome sequence of Paenibacillus cisolokensis, LC2-13A.</title>
        <authorList>
            <person name="Uke A."/>
            <person name="Chhe C."/>
            <person name="Baramee S."/>
            <person name="Kosugi A."/>
        </authorList>
    </citation>
    <scope>NUCLEOTIDE SEQUENCE [LARGE SCALE GENOMIC DNA]</scope>
    <source>
        <strain evidence="4 5">LC2-13A</strain>
    </source>
</reference>
<name>A0ABQ4NAK0_9BACL</name>
<keyword evidence="5" id="KW-1185">Reference proteome</keyword>
<feature type="transmembrane region" description="Helical" evidence="2">
    <location>
        <begin position="109"/>
        <end position="130"/>
    </location>
</feature>